<organism evidence="1">
    <name type="scientific">marine sediment metagenome</name>
    <dbReference type="NCBI Taxonomy" id="412755"/>
    <lineage>
        <taxon>unclassified sequences</taxon>
        <taxon>metagenomes</taxon>
        <taxon>ecological metagenomes</taxon>
    </lineage>
</organism>
<comment type="caution">
    <text evidence="1">The sequence shown here is derived from an EMBL/GenBank/DDBJ whole genome shotgun (WGS) entry which is preliminary data.</text>
</comment>
<proteinExistence type="predicted"/>
<accession>A0A0F9HXW1</accession>
<reference evidence="1" key="1">
    <citation type="journal article" date="2015" name="Nature">
        <title>Complex archaea that bridge the gap between prokaryotes and eukaryotes.</title>
        <authorList>
            <person name="Spang A."/>
            <person name="Saw J.H."/>
            <person name="Jorgensen S.L."/>
            <person name="Zaremba-Niedzwiedzka K."/>
            <person name="Martijn J."/>
            <person name="Lind A.E."/>
            <person name="van Eijk R."/>
            <person name="Schleper C."/>
            <person name="Guy L."/>
            <person name="Ettema T.J."/>
        </authorList>
    </citation>
    <scope>NUCLEOTIDE SEQUENCE</scope>
</reference>
<dbReference type="PANTHER" id="PTHR43861">
    <property type="entry name" value="TRANS-ACONITATE 2-METHYLTRANSFERASE-RELATED"/>
    <property type="match status" value="1"/>
</dbReference>
<dbReference type="SUPFAM" id="SSF53335">
    <property type="entry name" value="S-adenosyl-L-methionine-dependent methyltransferases"/>
    <property type="match status" value="1"/>
</dbReference>
<dbReference type="AlphaFoldDB" id="A0A0F9HXW1"/>
<name>A0A0F9HXW1_9ZZZZ</name>
<sequence>MHCIICNEARGDIISMETVDRIRFELDGVGLTEAIHSCPTCGYTCLHPGIPASTLEAYYTNQSRWPSETIAHREQAELIHRYMRENQIPKVMDIGAYDGRFLREMARIGASELYGVEPDMSIEPDYYRFETIELALAHLRPNSIDILSMGHVFEHLQDPFRVLEQVKELLVPGGLLLVEVPNLEDPQVQIVPYWTPFHHSYFTPTTLSYILEVAGFQMQAQALTGYRSVRMLARNFSNPVPNWDQAPPSFYARAGIDQYLLEREIFLDDLARRLGALQSDKLAIFGTGDHTYWLLNEFPGLLESTVCFLNSDTTKQGYWLDRGPVFSPEDCPDEVDTIICSSYDSQDEMAQAVGKRAFLLYDDVRAYDVWMGEENGV</sequence>
<dbReference type="CDD" id="cd02440">
    <property type="entry name" value="AdoMet_MTases"/>
    <property type="match status" value="1"/>
</dbReference>
<protein>
    <recommendedName>
        <fullName evidence="2">C-methyltransferase domain-containing protein</fullName>
    </recommendedName>
</protein>
<gene>
    <name evidence="1" type="ORF">LCGC14_1647140</name>
</gene>
<dbReference type="InterPro" id="IPR029063">
    <property type="entry name" value="SAM-dependent_MTases_sf"/>
</dbReference>
<dbReference type="EMBL" id="LAZR01013803">
    <property type="protein sequence ID" value="KKM20271.1"/>
    <property type="molecule type" value="Genomic_DNA"/>
</dbReference>
<evidence type="ECO:0000313" key="1">
    <source>
        <dbReference type="EMBL" id="KKM20271.1"/>
    </source>
</evidence>
<dbReference type="Gene3D" id="3.40.50.150">
    <property type="entry name" value="Vaccinia Virus protein VP39"/>
    <property type="match status" value="1"/>
</dbReference>
<dbReference type="Pfam" id="PF13489">
    <property type="entry name" value="Methyltransf_23"/>
    <property type="match status" value="1"/>
</dbReference>
<evidence type="ECO:0008006" key="2">
    <source>
        <dbReference type="Google" id="ProtNLM"/>
    </source>
</evidence>